<reference evidence="3" key="1">
    <citation type="submission" date="2021-01" db="EMBL/GenBank/DDBJ databases">
        <title>Whole genome shotgun sequence of Planosporangium flavigriseum NBRC 105377.</title>
        <authorList>
            <person name="Komaki H."/>
            <person name="Tamura T."/>
        </authorList>
    </citation>
    <scope>NUCLEOTIDE SEQUENCE</scope>
    <source>
        <strain evidence="3">NBRC 105377</strain>
    </source>
</reference>
<dbReference type="AlphaFoldDB" id="A0A8J3LVN4"/>
<dbReference type="Proteomes" id="UP000653674">
    <property type="component" value="Unassembled WGS sequence"/>
</dbReference>
<dbReference type="RefSeq" id="WP_168074897.1">
    <property type="nucleotide sequence ID" value="NZ_BAAAQJ010000008.1"/>
</dbReference>
<feature type="region of interest" description="Disordered" evidence="1">
    <location>
        <begin position="316"/>
        <end position="340"/>
    </location>
</feature>
<dbReference type="PROSITE" id="PS50234">
    <property type="entry name" value="VWFA"/>
    <property type="match status" value="1"/>
</dbReference>
<organism evidence="3 4">
    <name type="scientific">Planosporangium flavigriseum</name>
    <dbReference type="NCBI Taxonomy" id="373681"/>
    <lineage>
        <taxon>Bacteria</taxon>
        <taxon>Bacillati</taxon>
        <taxon>Actinomycetota</taxon>
        <taxon>Actinomycetes</taxon>
        <taxon>Micromonosporales</taxon>
        <taxon>Micromonosporaceae</taxon>
        <taxon>Planosporangium</taxon>
    </lineage>
</organism>
<name>A0A8J3LVN4_9ACTN</name>
<protein>
    <recommendedName>
        <fullName evidence="2">VWFA domain-containing protein</fullName>
    </recommendedName>
</protein>
<proteinExistence type="predicted"/>
<accession>A0A8J3LVN4</accession>
<dbReference type="Pfam" id="PF13531">
    <property type="entry name" value="SBP_bac_11"/>
    <property type="match status" value="1"/>
</dbReference>
<dbReference type="InterPro" id="IPR036465">
    <property type="entry name" value="vWFA_dom_sf"/>
</dbReference>
<sequence length="557" mass="58266">MRGPLTLGAVVVLVAVTFVAFRVVSAQANGCSGSVRLSIAANPDIYPAVREAAARWVDTNPKVDNDCIHMQVNPVPAADVANALAVRAGGGALIDVAARPAPTPADDEVPAVWIPDSVSWVGRVQAIRRDVFEYDVTSVAMSPVVLAMPETLARTLSGGSSHKLTAEEFAGLLQRSLRDKEPNVQVGIAEPRRDAASLAGAVLMYDAVPTGPAQLPALIGAYRGISVVPDRAALLRVFDRSQAIAPVAEQAILAPDAASQRPPFTAVPLAAAIALDYPYAVVAGRPRAVAQAAAQFRAALMSRGYRDILTKAGFHDPGRSANQGLSIGDGGPANPVTGNSLADGKKITDVLAIWKSARTPSRIIAFTDVTAVMGQPAAPGALTRLEIMQQAQLDGLKLITDDSEVGVWTFASGLPGGKDYQEMVPVGPLDAVQRDRINLAVATNRPVATDSRGLYESVLAAYQVATDGWDESRSNMVLVCTGGGNTKPGGLSLDGVRLELEKLADPAKPIRLVVVGLGPDVNLDELATFAKTAGGKAFKAERPEEIGEIFLRALLRG</sequence>
<evidence type="ECO:0000313" key="4">
    <source>
        <dbReference type="Proteomes" id="UP000653674"/>
    </source>
</evidence>
<dbReference type="SUPFAM" id="SSF53300">
    <property type="entry name" value="vWA-like"/>
    <property type="match status" value="1"/>
</dbReference>
<gene>
    <name evidence="3" type="ORF">Pfl04_03890</name>
</gene>
<feature type="domain" description="VWFA" evidence="2">
    <location>
        <begin position="362"/>
        <end position="554"/>
    </location>
</feature>
<dbReference type="EMBL" id="BONU01000002">
    <property type="protein sequence ID" value="GIG71985.1"/>
    <property type="molecule type" value="Genomic_DNA"/>
</dbReference>
<evidence type="ECO:0000259" key="2">
    <source>
        <dbReference type="PROSITE" id="PS50234"/>
    </source>
</evidence>
<keyword evidence="4" id="KW-1185">Reference proteome</keyword>
<evidence type="ECO:0000256" key="1">
    <source>
        <dbReference type="SAM" id="MobiDB-lite"/>
    </source>
</evidence>
<evidence type="ECO:0000313" key="3">
    <source>
        <dbReference type="EMBL" id="GIG71985.1"/>
    </source>
</evidence>
<dbReference type="Gene3D" id="3.40.50.410">
    <property type="entry name" value="von Willebrand factor, type A domain"/>
    <property type="match status" value="1"/>
</dbReference>
<comment type="caution">
    <text evidence="3">The sequence shown here is derived from an EMBL/GenBank/DDBJ whole genome shotgun (WGS) entry which is preliminary data.</text>
</comment>
<dbReference type="InterPro" id="IPR002035">
    <property type="entry name" value="VWF_A"/>
</dbReference>